<accession>A0AAD2DQN2</accession>
<name>A0AAD2DQN2_9LAMI</name>
<dbReference type="Gene3D" id="2.40.50.140">
    <property type="entry name" value="Nucleic acid-binding proteins"/>
    <property type="match status" value="1"/>
</dbReference>
<proteinExistence type="predicted"/>
<evidence type="ECO:0008006" key="3">
    <source>
        <dbReference type="Google" id="ProtNLM"/>
    </source>
</evidence>
<reference evidence="1" key="1">
    <citation type="submission" date="2023-05" db="EMBL/GenBank/DDBJ databases">
        <authorList>
            <person name="Huff M."/>
        </authorList>
    </citation>
    <scope>NUCLEOTIDE SEQUENCE</scope>
</reference>
<dbReference type="Proteomes" id="UP000834106">
    <property type="component" value="Chromosome 4"/>
</dbReference>
<dbReference type="InterPro" id="IPR012340">
    <property type="entry name" value="NA-bd_OB-fold"/>
</dbReference>
<sequence>MDTKTEIDIIGIAIDIFPKRVIQVHDNQSTVQDVILINERFETRILQMWDNFVSNECHTVCNTITKKPVLVGSRLKVTSFNGISVSTKLNSSVLINPPFEQVLQLKNWLETNITTTNTTTPTYAKTLLDKSKYFANTITLHQLQEQEQPSNYKIPQAR</sequence>
<dbReference type="SUPFAM" id="SSF50249">
    <property type="entry name" value="Nucleic acid-binding proteins"/>
    <property type="match status" value="1"/>
</dbReference>
<evidence type="ECO:0000313" key="2">
    <source>
        <dbReference type="Proteomes" id="UP000834106"/>
    </source>
</evidence>
<protein>
    <recommendedName>
        <fullName evidence="3">Replication protein A OB domain-containing protein</fullName>
    </recommendedName>
</protein>
<gene>
    <name evidence="1" type="ORF">FPE_LOCUS7566</name>
</gene>
<dbReference type="AlphaFoldDB" id="A0AAD2DQN2"/>
<evidence type="ECO:0000313" key="1">
    <source>
        <dbReference type="EMBL" id="CAI9760136.1"/>
    </source>
</evidence>
<keyword evidence="2" id="KW-1185">Reference proteome</keyword>
<organism evidence="1 2">
    <name type="scientific">Fraxinus pennsylvanica</name>
    <dbReference type="NCBI Taxonomy" id="56036"/>
    <lineage>
        <taxon>Eukaryota</taxon>
        <taxon>Viridiplantae</taxon>
        <taxon>Streptophyta</taxon>
        <taxon>Embryophyta</taxon>
        <taxon>Tracheophyta</taxon>
        <taxon>Spermatophyta</taxon>
        <taxon>Magnoliopsida</taxon>
        <taxon>eudicotyledons</taxon>
        <taxon>Gunneridae</taxon>
        <taxon>Pentapetalae</taxon>
        <taxon>asterids</taxon>
        <taxon>lamiids</taxon>
        <taxon>Lamiales</taxon>
        <taxon>Oleaceae</taxon>
        <taxon>Oleeae</taxon>
        <taxon>Fraxinus</taxon>
    </lineage>
</organism>
<dbReference type="EMBL" id="OU503039">
    <property type="protein sequence ID" value="CAI9760136.1"/>
    <property type="molecule type" value="Genomic_DNA"/>
</dbReference>